<protein>
    <submittedName>
        <fullName evidence="4">TetR/AcrR family transcriptional regulator</fullName>
    </submittedName>
</protein>
<dbReference type="InterPro" id="IPR050109">
    <property type="entry name" value="HTH-type_TetR-like_transc_reg"/>
</dbReference>
<dbReference type="InterPro" id="IPR001647">
    <property type="entry name" value="HTH_TetR"/>
</dbReference>
<reference evidence="5" key="1">
    <citation type="journal article" date="2019" name="Int. J. Syst. Evol. Microbiol.">
        <title>The Global Catalogue of Microorganisms (GCM) 10K type strain sequencing project: providing services to taxonomists for standard genome sequencing and annotation.</title>
        <authorList>
            <consortium name="The Broad Institute Genomics Platform"/>
            <consortium name="The Broad Institute Genome Sequencing Center for Infectious Disease"/>
            <person name="Wu L."/>
            <person name="Ma J."/>
        </authorList>
    </citation>
    <scope>NUCLEOTIDE SEQUENCE [LARGE SCALE GENOMIC DNA]</scope>
    <source>
        <strain evidence="5">JCM 3325</strain>
    </source>
</reference>
<dbReference type="PANTHER" id="PTHR30055:SF235">
    <property type="entry name" value="TRANSCRIPTIONAL REGULATORY PROTEIN"/>
    <property type="match status" value="1"/>
</dbReference>
<dbReference type="EMBL" id="BAAARW010000027">
    <property type="protein sequence ID" value="GAA2443939.1"/>
    <property type="molecule type" value="Genomic_DNA"/>
</dbReference>
<evidence type="ECO:0000256" key="2">
    <source>
        <dbReference type="PROSITE-ProRule" id="PRU00335"/>
    </source>
</evidence>
<dbReference type="InterPro" id="IPR009057">
    <property type="entry name" value="Homeodomain-like_sf"/>
</dbReference>
<evidence type="ECO:0000259" key="3">
    <source>
        <dbReference type="PROSITE" id="PS50977"/>
    </source>
</evidence>
<keyword evidence="1 2" id="KW-0238">DNA-binding</keyword>
<proteinExistence type="predicted"/>
<dbReference type="PRINTS" id="PR00455">
    <property type="entry name" value="HTHTETR"/>
</dbReference>
<evidence type="ECO:0000313" key="5">
    <source>
        <dbReference type="Proteomes" id="UP001501231"/>
    </source>
</evidence>
<sequence>MTSPRRRGTESSKTRFLLLDTAERLMLDEGYAAVGIRRVAREADVTPALVNYYFPSLDELFLAVLRRRAEQEFALQSRALESDQPLRALWKYSSHPAGATLMMEFTALSNHRKVIRQELADYAERFRNAQIESLTGYLEERGIDADDLHPLAILVVISAISRIFVMERAMGLTTGHAETLDLIERSLLQIDGPPAPPEKAK</sequence>
<dbReference type="Proteomes" id="UP001501231">
    <property type="component" value="Unassembled WGS sequence"/>
</dbReference>
<comment type="caution">
    <text evidence="4">The sequence shown here is derived from an EMBL/GenBank/DDBJ whole genome shotgun (WGS) entry which is preliminary data.</text>
</comment>
<organism evidence="4 5">
    <name type="scientific">Actinomadura vinacea</name>
    <dbReference type="NCBI Taxonomy" id="115336"/>
    <lineage>
        <taxon>Bacteria</taxon>
        <taxon>Bacillati</taxon>
        <taxon>Actinomycetota</taxon>
        <taxon>Actinomycetes</taxon>
        <taxon>Streptosporangiales</taxon>
        <taxon>Thermomonosporaceae</taxon>
        <taxon>Actinomadura</taxon>
    </lineage>
</organism>
<accession>A0ABP5X6B2</accession>
<keyword evidence="5" id="KW-1185">Reference proteome</keyword>
<gene>
    <name evidence="4" type="ORF">GCM10010191_70740</name>
</gene>
<dbReference type="PROSITE" id="PS50977">
    <property type="entry name" value="HTH_TETR_2"/>
    <property type="match status" value="1"/>
</dbReference>
<name>A0ABP5X6B2_9ACTN</name>
<dbReference type="RefSeq" id="WP_344594968.1">
    <property type="nucleotide sequence ID" value="NZ_BAAARW010000027.1"/>
</dbReference>
<dbReference type="PANTHER" id="PTHR30055">
    <property type="entry name" value="HTH-TYPE TRANSCRIPTIONAL REGULATOR RUTR"/>
    <property type="match status" value="1"/>
</dbReference>
<feature type="domain" description="HTH tetR-type" evidence="3">
    <location>
        <begin position="12"/>
        <end position="72"/>
    </location>
</feature>
<evidence type="ECO:0000256" key="1">
    <source>
        <dbReference type="ARBA" id="ARBA00023125"/>
    </source>
</evidence>
<dbReference type="Pfam" id="PF00440">
    <property type="entry name" value="TetR_N"/>
    <property type="match status" value="1"/>
</dbReference>
<dbReference type="SUPFAM" id="SSF46689">
    <property type="entry name" value="Homeodomain-like"/>
    <property type="match status" value="1"/>
</dbReference>
<dbReference type="Gene3D" id="1.10.357.10">
    <property type="entry name" value="Tetracycline Repressor, domain 2"/>
    <property type="match status" value="1"/>
</dbReference>
<evidence type="ECO:0000313" key="4">
    <source>
        <dbReference type="EMBL" id="GAA2443939.1"/>
    </source>
</evidence>
<feature type="DNA-binding region" description="H-T-H motif" evidence="2">
    <location>
        <begin position="35"/>
        <end position="54"/>
    </location>
</feature>